<dbReference type="EMBL" id="CP002857">
    <property type="protein sequence ID" value="AEI08526.1"/>
    <property type="molecule type" value="Genomic_DNA"/>
</dbReference>
<protein>
    <recommendedName>
        <fullName evidence="4">Acetyl-CoA acetyltransferase</fullName>
    </recommendedName>
</protein>
<feature type="compositionally biased region" description="Polar residues" evidence="1">
    <location>
        <begin position="1"/>
        <end position="17"/>
    </location>
</feature>
<gene>
    <name evidence="2" type="ordered locus">CRES_0163</name>
</gene>
<dbReference type="STRING" id="662755.CRES_0163"/>
<proteinExistence type="predicted"/>
<keyword evidence="3" id="KW-1185">Reference proteome</keyword>
<dbReference type="Proteomes" id="UP000000492">
    <property type="component" value="Chromosome"/>
</dbReference>
<dbReference type="eggNOG" id="COG0119">
    <property type="taxonomic scope" value="Bacteria"/>
</dbReference>
<evidence type="ECO:0000313" key="2">
    <source>
        <dbReference type="EMBL" id="AEI08526.1"/>
    </source>
</evidence>
<sequence length="235" mass="26379">MSSNTSQTDTETTSSYPGQGYAFEESGSMFGETEENMRTTTLIRFARPEAADRPTYSTIPTTRRSTAKTFVKAEPSRIEKRRQRTRTFAEDPFRARFGVRLPSGMREEARGMEWKKFIQTYAPSTVRVEYLRSERLRAGRHEFHMSMTGLRADGQGTAVDITAMGACSAISEVLADHAMPVEILEFHQLEIFEATVTFIYTVHKSQRAWAIGFGADRDLSIANALCAAAGKLHRS</sequence>
<evidence type="ECO:0000256" key="1">
    <source>
        <dbReference type="SAM" id="MobiDB-lite"/>
    </source>
</evidence>
<dbReference type="HOGENOM" id="CLU_097459_0_0_11"/>
<evidence type="ECO:0008006" key="4">
    <source>
        <dbReference type="Google" id="ProtNLM"/>
    </source>
</evidence>
<reference evidence="2 3" key="1">
    <citation type="journal article" date="2012" name="BMC Genomics">
        <title>Complete genome sequence, lifestyle, and multi-drug resistance of the human pathogen Corynebacterium resistens DSM 45100 isolated from blood samples of a leukemia patient.</title>
        <authorList>
            <person name="Schroder J."/>
            <person name="Maus I."/>
            <person name="Meyer K."/>
            <person name="Wordemann S."/>
            <person name="Blom J."/>
            <person name="Jaenicke S."/>
            <person name="Schneider J."/>
            <person name="Trost E."/>
            <person name="Tauch A."/>
        </authorList>
    </citation>
    <scope>NUCLEOTIDE SEQUENCE [LARGE SCALE GENOMIC DNA]</scope>
    <source>
        <strain evidence="3">DSM 45100 / JCM 12819 / CCUG 50093 / GTC 2026 / SICGH 158</strain>
    </source>
</reference>
<accession>F8E1M1</accession>
<feature type="region of interest" description="Disordered" evidence="1">
    <location>
        <begin position="1"/>
        <end position="34"/>
    </location>
</feature>
<name>F8E1M1_CORRG</name>
<feature type="region of interest" description="Disordered" evidence="1">
    <location>
        <begin position="64"/>
        <end position="83"/>
    </location>
</feature>
<dbReference type="KEGG" id="crd:CRES_0163"/>
<organism evidence="2 3">
    <name type="scientific">Corynebacterium resistens (strain DSM 45100 / JCM 12819 / GTC 2026 / SICGH 158)</name>
    <dbReference type="NCBI Taxonomy" id="662755"/>
    <lineage>
        <taxon>Bacteria</taxon>
        <taxon>Bacillati</taxon>
        <taxon>Actinomycetota</taxon>
        <taxon>Actinomycetes</taxon>
        <taxon>Mycobacteriales</taxon>
        <taxon>Corynebacteriaceae</taxon>
        <taxon>Corynebacterium</taxon>
    </lineage>
</organism>
<dbReference type="AlphaFoldDB" id="F8E1M1"/>
<dbReference type="RefSeq" id="WP_013887555.1">
    <property type="nucleotide sequence ID" value="NC_015673.1"/>
</dbReference>
<evidence type="ECO:0000313" key="3">
    <source>
        <dbReference type="Proteomes" id="UP000000492"/>
    </source>
</evidence>